<sequence>MPSHEPAGHPASAVPGRGAAGNSAAGAHAGPTPAAPARAVPARVVPERALPAQAEPKRAVPPRAVPAQAEPKRAVRAQMVPVQTALTPAAPARVGLARVRPPARAVPARFGLAAAALVAGLLVSGCAGQSGGSAVSGATGGAAASAPAQAGTAAAPLGRSVPVGLTIPAIGVNASVMSVGLNPDGTVGVPPIAANAPAAWYDGTPTPGQTGPSVILGHVTVGRFGDGVFLHLAQLHPGDRIEVRRRDGSTAVFTVDRVQTVDKSAFPTQAVYGNVDRPALRLITCGGPHESGGGYPDNVIVYASLTGARS</sequence>
<keyword evidence="4" id="KW-1185">Reference proteome</keyword>
<dbReference type="GO" id="GO:0016787">
    <property type="term" value="F:hydrolase activity"/>
    <property type="evidence" value="ECO:0007669"/>
    <property type="project" value="UniProtKB-KW"/>
</dbReference>
<evidence type="ECO:0000313" key="3">
    <source>
        <dbReference type="EMBL" id="SEL49168.1"/>
    </source>
</evidence>
<dbReference type="Proteomes" id="UP000183015">
    <property type="component" value="Unassembled WGS sequence"/>
</dbReference>
<evidence type="ECO:0000256" key="1">
    <source>
        <dbReference type="ARBA" id="ARBA00022801"/>
    </source>
</evidence>
<proteinExistence type="predicted"/>
<dbReference type="Gene3D" id="2.40.260.10">
    <property type="entry name" value="Sortase"/>
    <property type="match status" value="1"/>
</dbReference>
<dbReference type="CDD" id="cd05829">
    <property type="entry name" value="Sortase_F"/>
    <property type="match status" value="1"/>
</dbReference>
<dbReference type="NCBIfam" id="NF033748">
    <property type="entry name" value="class_F_sortase"/>
    <property type="match status" value="1"/>
</dbReference>
<dbReference type="InterPro" id="IPR023365">
    <property type="entry name" value="Sortase_dom-sf"/>
</dbReference>
<evidence type="ECO:0000256" key="2">
    <source>
        <dbReference type="SAM" id="MobiDB-lite"/>
    </source>
</evidence>
<dbReference type="SUPFAM" id="SSF63817">
    <property type="entry name" value="Sortase"/>
    <property type="match status" value="1"/>
</dbReference>
<protein>
    <submittedName>
        <fullName evidence="3">Sortase family protein</fullName>
    </submittedName>
</protein>
<dbReference type="EMBL" id="FOAZ01000009">
    <property type="protein sequence ID" value="SEL49168.1"/>
    <property type="molecule type" value="Genomic_DNA"/>
</dbReference>
<gene>
    <name evidence="3" type="ORF">SAMN05414137_109113</name>
</gene>
<dbReference type="eggNOG" id="COG3764">
    <property type="taxonomic scope" value="Bacteria"/>
</dbReference>
<evidence type="ECO:0000313" key="4">
    <source>
        <dbReference type="Proteomes" id="UP000183015"/>
    </source>
</evidence>
<dbReference type="AlphaFoldDB" id="A0A1H7QN44"/>
<feature type="region of interest" description="Disordered" evidence="2">
    <location>
        <begin position="1"/>
        <end position="72"/>
    </location>
</feature>
<accession>A0A1H7QN44</accession>
<keyword evidence="1" id="KW-0378">Hydrolase</keyword>
<dbReference type="Pfam" id="PF04203">
    <property type="entry name" value="Sortase"/>
    <property type="match status" value="1"/>
</dbReference>
<organism evidence="3 4">
    <name type="scientific">Streptacidiphilus jiangxiensis</name>
    <dbReference type="NCBI Taxonomy" id="235985"/>
    <lineage>
        <taxon>Bacteria</taxon>
        <taxon>Bacillati</taxon>
        <taxon>Actinomycetota</taxon>
        <taxon>Actinomycetes</taxon>
        <taxon>Kitasatosporales</taxon>
        <taxon>Streptomycetaceae</taxon>
        <taxon>Streptacidiphilus</taxon>
    </lineage>
</organism>
<feature type="compositionally biased region" description="Low complexity" evidence="2">
    <location>
        <begin position="16"/>
        <end position="54"/>
    </location>
</feature>
<name>A0A1H7QN44_STRJI</name>
<dbReference type="STRING" id="235985.SAMN05414137_109113"/>
<dbReference type="InterPro" id="IPR042001">
    <property type="entry name" value="Sortase_F"/>
</dbReference>
<reference evidence="4" key="1">
    <citation type="submission" date="2016-10" db="EMBL/GenBank/DDBJ databases">
        <authorList>
            <person name="Varghese N."/>
        </authorList>
    </citation>
    <scope>NUCLEOTIDE SEQUENCE [LARGE SCALE GENOMIC DNA]</scope>
    <source>
        <strain evidence="4">DSM 45096 / BCRC 16803 / CGMCC 4.1857 / CIP 109030 / JCM 12277 / KCTC 19219 / NBRC 100920 / 33214</strain>
    </source>
</reference>
<dbReference type="InterPro" id="IPR005754">
    <property type="entry name" value="Sortase"/>
</dbReference>